<accession>A0A8J6I2Q7</accession>
<protein>
    <recommendedName>
        <fullName evidence="3">Cellobiose phosphorylase</fullName>
    </recommendedName>
</protein>
<proteinExistence type="predicted"/>
<evidence type="ECO:0008006" key="3">
    <source>
        <dbReference type="Google" id="ProtNLM"/>
    </source>
</evidence>
<dbReference type="Proteomes" id="UP000657177">
    <property type="component" value="Unassembled WGS sequence"/>
</dbReference>
<comment type="caution">
    <text evidence="1">The sequence shown here is derived from an EMBL/GenBank/DDBJ whole genome shotgun (WGS) entry which is preliminary data.</text>
</comment>
<evidence type="ECO:0000313" key="1">
    <source>
        <dbReference type="EMBL" id="MBA2133394.1"/>
    </source>
</evidence>
<evidence type="ECO:0000313" key="2">
    <source>
        <dbReference type="Proteomes" id="UP000657177"/>
    </source>
</evidence>
<dbReference type="GO" id="GO:0005975">
    <property type="term" value="P:carbohydrate metabolic process"/>
    <property type="evidence" value="ECO:0007669"/>
    <property type="project" value="InterPro"/>
</dbReference>
<dbReference type="SUPFAM" id="SSF48208">
    <property type="entry name" value="Six-hairpin glycosidases"/>
    <property type="match status" value="1"/>
</dbReference>
<dbReference type="EMBL" id="JAAKDE010000014">
    <property type="protein sequence ID" value="MBA2133394.1"/>
    <property type="molecule type" value="Genomic_DNA"/>
</dbReference>
<dbReference type="Gene3D" id="2.70.98.40">
    <property type="entry name" value="Glycoside hydrolase, family 65, N-terminal domain"/>
    <property type="match status" value="1"/>
</dbReference>
<dbReference type="AlphaFoldDB" id="A0A8J6I2Q7"/>
<name>A0A8J6I2Q7_9FIRM</name>
<dbReference type="RefSeq" id="WP_181339861.1">
    <property type="nucleotide sequence ID" value="NZ_JAAKDE010000014.1"/>
</dbReference>
<reference evidence="1" key="1">
    <citation type="submission" date="2020-06" db="EMBL/GenBank/DDBJ databases">
        <title>Novel chitinolytic bacterium.</title>
        <authorList>
            <person name="Ungkulpasvich U."/>
            <person name="Kosugi A."/>
            <person name="Uke A."/>
        </authorList>
    </citation>
    <scope>NUCLEOTIDE SEQUENCE</scope>
    <source>
        <strain evidence="1">UUS1-1</strain>
    </source>
</reference>
<sequence length="1105" mass="124462">MTIHSNEAKEYYLAPNGDFVITNYQQKKTFASFLPGIAGLHGIPLWVFYVNRGQGVASFGVADKDHAIMEFEPANKSYQRVPTQGFRTWIRTGTAQQPSVHEPFRRLRPGTTSRMVISLATLTLEEEAADLGLKTRVQYFILPEENFGALVRKVTITNQKKTPQTVEVLDGMPVIIPYGLSNQALKDMAYTSAAWARAYGVEDKTAFYRTYAGTADEAVVEKVEAGNFFIALTPEAQGIRLLKPLVDPELIFAEDNSLDQPLGFLRRNLAAFDGEQITENRLPCAMAAVQRELGPGEELVLYSAFGFLPKYDHLAAVREKFLKEGYFEEKQKRVEQIHRYYTDYALTVCKDQRFSFYTRQTFLDNFLRGGFPLNLGAPGEEKPYYVFSRKHGDLERDYNQFYLSPTYYSHGNGNFRDVLQNRRSDNFFNSKLKAANIKTFASLFQPDGYNPLVIEGSKYYLSAQSAKEQVLGGLSPEDRAKLETVLSEPFTPGAVATFIMEQKIQLPTALPEYLGLLMTVADSWTEAKFGEGYWVDHWTYLLDLIETYLALYPEERSQLLFADHSYTFYDSYVKVQPRSKKYVLTAAGPRQTGARIVDPEKKKLIDSRKVFPYAVRTQNGHGEIYRNNLFVILFTLVLNKLSSLDPYGIGVEMEAGKPGWDDAMNGLPGLFGSSTPETMELLRLVRFLHETLAQQPQEDAGVKVPTEVFAFYQGLDSLLAAEAPARDGKGPADALKSWAAATSLREEYREKVFPGFAGSEETISFGDLQAFFRKAIAKLENAVAQARNPETGLFNTYYSHEPVDYRPTGEASPDGLRYIEVKAFAQHALPPFLEGQVRAMKVLTTQEEKRALHQKVSRSGLYDEVLGMYRLNADLSGESFTIGRARAFSPGWLENGSIWLHMEYKYLLELLRAGLYEEFYTAAQTALIPYLNPEVYGRSILENSSFLLSSLNPDRQNHGRGYIARLSGASAEFLSIWSLLAFGPRPFRLQGSELVYAPEPALRGDFFTEEAQEVEVQFCPTQSRVVSIPANAFAYRFLGSTLVVYHNPERRDTFGPDRVHIHGFRLQSAEGKTIELEGSVVSSPLAAQIRDGVFPRIDVFFGKTK</sequence>
<dbReference type="Gene3D" id="1.50.10.10">
    <property type="match status" value="1"/>
</dbReference>
<dbReference type="InterPro" id="IPR037018">
    <property type="entry name" value="GH65_N"/>
</dbReference>
<dbReference type="InterPro" id="IPR008928">
    <property type="entry name" value="6-hairpin_glycosidase_sf"/>
</dbReference>
<organism evidence="1 2">
    <name type="scientific">Capillibacterium thermochitinicola</name>
    <dbReference type="NCBI Taxonomy" id="2699427"/>
    <lineage>
        <taxon>Bacteria</taxon>
        <taxon>Bacillati</taxon>
        <taxon>Bacillota</taxon>
        <taxon>Capillibacterium</taxon>
    </lineage>
</organism>
<dbReference type="GO" id="GO:0003824">
    <property type="term" value="F:catalytic activity"/>
    <property type="evidence" value="ECO:0007669"/>
    <property type="project" value="UniProtKB-ARBA"/>
</dbReference>
<dbReference type="InterPro" id="IPR012341">
    <property type="entry name" value="6hp_glycosidase-like_sf"/>
</dbReference>
<keyword evidence="2" id="KW-1185">Reference proteome</keyword>
<gene>
    <name evidence="1" type="ORF">G5B42_07540</name>
</gene>